<accession>A0AAW1FUE6</accession>
<evidence type="ECO:0000313" key="1">
    <source>
        <dbReference type="EMBL" id="KAK9537324.1"/>
    </source>
</evidence>
<gene>
    <name evidence="1" type="ORF">VZT92_004953</name>
</gene>
<proteinExistence type="predicted"/>
<name>A0AAW1FUE6_ZOAVI</name>
<comment type="caution">
    <text evidence="1">The sequence shown here is derived from an EMBL/GenBank/DDBJ whole genome shotgun (WGS) entry which is preliminary data.</text>
</comment>
<dbReference type="EMBL" id="JBCEZU010000034">
    <property type="protein sequence ID" value="KAK9537324.1"/>
    <property type="molecule type" value="Genomic_DNA"/>
</dbReference>
<organism evidence="1 2">
    <name type="scientific">Zoarces viviparus</name>
    <name type="common">Viviparous eelpout</name>
    <name type="synonym">Blennius viviparus</name>
    <dbReference type="NCBI Taxonomy" id="48416"/>
    <lineage>
        <taxon>Eukaryota</taxon>
        <taxon>Metazoa</taxon>
        <taxon>Chordata</taxon>
        <taxon>Craniata</taxon>
        <taxon>Vertebrata</taxon>
        <taxon>Euteleostomi</taxon>
        <taxon>Actinopterygii</taxon>
        <taxon>Neopterygii</taxon>
        <taxon>Teleostei</taxon>
        <taxon>Neoteleostei</taxon>
        <taxon>Acanthomorphata</taxon>
        <taxon>Eupercaria</taxon>
        <taxon>Perciformes</taxon>
        <taxon>Cottioidei</taxon>
        <taxon>Zoarcales</taxon>
        <taxon>Zoarcidae</taxon>
        <taxon>Zoarcinae</taxon>
        <taxon>Zoarces</taxon>
    </lineage>
</organism>
<dbReference type="Proteomes" id="UP001488805">
    <property type="component" value="Unassembled WGS sequence"/>
</dbReference>
<evidence type="ECO:0000313" key="2">
    <source>
        <dbReference type="Proteomes" id="UP001488805"/>
    </source>
</evidence>
<dbReference type="AlphaFoldDB" id="A0AAW1FUE6"/>
<sequence>MQRLACLPFSVHFSTYRPIPSFALAFHIRLLLVPFPRCVLLTRVLYFPTLPALSTYWLSTAKANTSTGPTHAAKKMPTSAKCGVVLEEREAHPLPSGEHGCVNMVSQISASGSMVQNSADK</sequence>
<reference evidence="1 2" key="1">
    <citation type="journal article" date="2024" name="Genome Biol. Evol.">
        <title>Chromosome-level genome assembly of the viviparous eelpout Zoarces viviparus.</title>
        <authorList>
            <person name="Fuhrmann N."/>
            <person name="Brasseur M.V."/>
            <person name="Bakowski C.E."/>
            <person name="Podsiadlowski L."/>
            <person name="Prost S."/>
            <person name="Krehenwinkel H."/>
            <person name="Mayer C."/>
        </authorList>
    </citation>
    <scope>NUCLEOTIDE SEQUENCE [LARGE SCALE GENOMIC DNA]</scope>
    <source>
        <strain evidence="1">NO-MEL_2022_Ind0_liver</strain>
    </source>
</reference>
<protein>
    <submittedName>
        <fullName evidence="1">Uncharacterized protein</fullName>
    </submittedName>
</protein>
<keyword evidence="2" id="KW-1185">Reference proteome</keyword>